<dbReference type="GO" id="GO:0036221">
    <property type="term" value="F:UTP diphosphatase activity"/>
    <property type="evidence" value="ECO:0007669"/>
    <property type="project" value="RHEA"/>
</dbReference>
<accession>A0A1Y0EP79</accession>
<dbReference type="InterPro" id="IPR029001">
    <property type="entry name" value="ITPase-like_fam"/>
</dbReference>
<feature type="active site" description="Proton acceptor" evidence="4">
    <location>
        <position position="104"/>
    </location>
</feature>
<evidence type="ECO:0000256" key="3">
    <source>
        <dbReference type="ARBA" id="ARBA00023080"/>
    </source>
</evidence>
<dbReference type="PANTHER" id="PTHR43213:SF5">
    <property type="entry name" value="BIFUNCTIONAL DTTP_UTP PYROPHOSPHATASE_METHYLTRANSFERASE PROTEIN-RELATED"/>
    <property type="match status" value="1"/>
</dbReference>
<dbReference type="EC" id="3.6.1.9" evidence="4"/>
<sequence length="223" mass="23146">MIAHPFATPRLLLASQSPRRAQLLTQLGVPHAVLLPADAAAAEALEAVRVGELPADYVQRVTQAKLDGALQQLARAAAGQPGLAIQGGIDPGEDLAQAPVLCADTTVALGDRILGKPTDDADAAHMLRALQGSTHQVLTAVTVAWRGQRAAALSVSAVRFAPLNETDVARYVASGEPRGKAGAYGIQGLAAQFVAHVAGSYTGIVGLPLFETAQLLKTVGWWR</sequence>
<dbReference type="GO" id="GO:0009117">
    <property type="term" value="P:nucleotide metabolic process"/>
    <property type="evidence" value="ECO:0007669"/>
    <property type="project" value="UniProtKB-KW"/>
</dbReference>
<proteinExistence type="inferred from homology"/>
<dbReference type="HAMAP" id="MF_00528">
    <property type="entry name" value="Maf"/>
    <property type="match status" value="1"/>
</dbReference>
<dbReference type="InterPro" id="IPR003697">
    <property type="entry name" value="Maf-like"/>
</dbReference>
<evidence type="ECO:0000256" key="1">
    <source>
        <dbReference type="ARBA" id="ARBA00001968"/>
    </source>
</evidence>
<dbReference type="GO" id="GO:0036218">
    <property type="term" value="F:dTTP diphosphatase activity"/>
    <property type="evidence" value="ECO:0007669"/>
    <property type="project" value="RHEA"/>
</dbReference>
<protein>
    <recommendedName>
        <fullName evidence="4">dTTP/UTP pyrophosphatase</fullName>
        <shortName evidence="4">dTTPase/UTPase</shortName>
        <ecNumber evidence="4">3.6.1.9</ecNumber>
    </recommendedName>
    <alternativeName>
        <fullName evidence="4">Nucleoside triphosphate pyrophosphatase</fullName>
    </alternativeName>
    <alternativeName>
        <fullName evidence="4">Nucleotide pyrophosphatase</fullName>
        <shortName evidence="4">Nucleotide PPase</shortName>
    </alternativeName>
</protein>
<dbReference type="Gene3D" id="3.90.950.10">
    <property type="match status" value="1"/>
</dbReference>
<evidence type="ECO:0000313" key="5">
    <source>
        <dbReference type="EMBL" id="ARU05129.1"/>
    </source>
</evidence>
<comment type="similarity">
    <text evidence="4">Belongs to the Maf family. YhdE subfamily.</text>
</comment>
<feature type="site" description="Important for substrate specificity" evidence="4">
    <location>
        <position position="105"/>
    </location>
</feature>
<dbReference type="EMBL" id="CP021455">
    <property type="protein sequence ID" value="ARU05129.1"/>
    <property type="molecule type" value="Genomic_DNA"/>
</dbReference>
<dbReference type="CDD" id="cd00555">
    <property type="entry name" value="Maf"/>
    <property type="match status" value="1"/>
</dbReference>
<dbReference type="AlphaFoldDB" id="A0A1Y0EP79"/>
<keyword evidence="3 4" id="KW-0546">Nucleotide metabolism</keyword>
<comment type="subcellular location">
    <subcellularLocation>
        <location evidence="4">Cytoplasm</location>
    </subcellularLocation>
</comment>
<comment type="caution">
    <text evidence="4">Lacks conserved residue(s) required for the propagation of feature annotation.</text>
</comment>
<dbReference type="PIRSF" id="PIRSF006305">
    <property type="entry name" value="Maf"/>
    <property type="match status" value="1"/>
</dbReference>
<evidence type="ECO:0000256" key="4">
    <source>
        <dbReference type="HAMAP-Rule" id="MF_00528"/>
    </source>
</evidence>
<keyword evidence="4" id="KW-0963">Cytoplasm</keyword>
<name>A0A1Y0EP79_9BURK</name>
<evidence type="ECO:0000256" key="2">
    <source>
        <dbReference type="ARBA" id="ARBA00022801"/>
    </source>
</evidence>
<dbReference type="KEGG" id="cser:CCO03_10880"/>
<keyword evidence="6" id="KW-1185">Reference proteome</keyword>
<organism evidence="5 6">
    <name type="scientific">Comamonas serinivorans</name>
    <dbReference type="NCBI Taxonomy" id="1082851"/>
    <lineage>
        <taxon>Bacteria</taxon>
        <taxon>Pseudomonadati</taxon>
        <taxon>Pseudomonadota</taxon>
        <taxon>Betaproteobacteria</taxon>
        <taxon>Burkholderiales</taxon>
        <taxon>Comamonadaceae</taxon>
        <taxon>Comamonas</taxon>
    </lineage>
</organism>
<comment type="catalytic activity">
    <reaction evidence="4">
        <text>UTP + H2O = UMP + diphosphate + H(+)</text>
        <dbReference type="Rhea" id="RHEA:29395"/>
        <dbReference type="ChEBI" id="CHEBI:15377"/>
        <dbReference type="ChEBI" id="CHEBI:15378"/>
        <dbReference type="ChEBI" id="CHEBI:33019"/>
        <dbReference type="ChEBI" id="CHEBI:46398"/>
        <dbReference type="ChEBI" id="CHEBI:57865"/>
        <dbReference type="EC" id="3.6.1.9"/>
    </reaction>
</comment>
<gene>
    <name evidence="5" type="ORF">CCO03_10880</name>
</gene>
<dbReference type="Proteomes" id="UP000196138">
    <property type="component" value="Chromosome"/>
</dbReference>
<keyword evidence="2 4" id="KW-0378">Hydrolase</keyword>
<dbReference type="NCBIfam" id="TIGR00172">
    <property type="entry name" value="maf"/>
    <property type="match status" value="1"/>
</dbReference>
<feature type="site" description="Important for substrate specificity" evidence="4">
    <location>
        <position position="19"/>
    </location>
</feature>
<dbReference type="RefSeq" id="WP_087280973.1">
    <property type="nucleotide sequence ID" value="NZ_CP021455.1"/>
</dbReference>
<comment type="catalytic activity">
    <reaction evidence="4">
        <text>dTTP + H2O = dTMP + diphosphate + H(+)</text>
        <dbReference type="Rhea" id="RHEA:28534"/>
        <dbReference type="ChEBI" id="CHEBI:15377"/>
        <dbReference type="ChEBI" id="CHEBI:15378"/>
        <dbReference type="ChEBI" id="CHEBI:33019"/>
        <dbReference type="ChEBI" id="CHEBI:37568"/>
        <dbReference type="ChEBI" id="CHEBI:63528"/>
        <dbReference type="EC" id="3.6.1.9"/>
    </reaction>
</comment>
<evidence type="ECO:0000313" key="6">
    <source>
        <dbReference type="Proteomes" id="UP000196138"/>
    </source>
</evidence>
<dbReference type="OrthoDB" id="9807767at2"/>
<reference evidence="5 6" key="1">
    <citation type="submission" date="2017-05" db="EMBL/GenBank/DDBJ databases">
        <authorList>
            <person name="Song R."/>
            <person name="Chenine A.L."/>
            <person name="Ruprecht R.M."/>
        </authorList>
    </citation>
    <scope>NUCLEOTIDE SEQUENCE [LARGE SCALE GENOMIC DNA]</scope>
    <source>
        <strain evidence="5 6">DSM 26136</strain>
    </source>
</reference>
<dbReference type="GO" id="GO:0005737">
    <property type="term" value="C:cytoplasm"/>
    <property type="evidence" value="ECO:0007669"/>
    <property type="project" value="UniProtKB-SubCell"/>
</dbReference>
<comment type="cofactor">
    <cofactor evidence="1 4">
        <name>a divalent metal cation</name>
        <dbReference type="ChEBI" id="CHEBI:60240"/>
    </cofactor>
</comment>
<dbReference type="Pfam" id="PF02545">
    <property type="entry name" value="Maf"/>
    <property type="match status" value="1"/>
</dbReference>
<dbReference type="SUPFAM" id="SSF52972">
    <property type="entry name" value="ITPase-like"/>
    <property type="match status" value="1"/>
</dbReference>
<dbReference type="PANTHER" id="PTHR43213">
    <property type="entry name" value="BIFUNCTIONAL DTTP/UTP PYROPHOSPHATASE/METHYLTRANSFERASE PROTEIN-RELATED"/>
    <property type="match status" value="1"/>
</dbReference>
<feature type="site" description="Important for substrate specificity" evidence="4">
    <location>
        <position position="187"/>
    </location>
</feature>
<comment type="function">
    <text evidence="4">Nucleoside triphosphate pyrophosphatase that hydrolyzes dTTP and UTP. May have a dual role in cell division arrest and in preventing the incorporation of modified nucleotides into cellular nucleic acids.</text>
</comment>